<dbReference type="EMBL" id="JAGSOV010000106">
    <property type="protein sequence ID" value="MCO1661065.1"/>
    <property type="molecule type" value="Genomic_DNA"/>
</dbReference>
<dbReference type="InterPro" id="IPR013216">
    <property type="entry name" value="Methyltransf_11"/>
</dbReference>
<dbReference type="GO" id="GO:0032259">
    <property type="term" value="P:methylation"/>
    <property type="evidence" value="ECO:0007669"/>
    <property type="project" value="UniProtKB-KW"/>
</dbReference>
<dbReference type="SUPFAM" id="SSF53335">
    <property type="entry name" value="S-adenosyl-L-methionine-dependent methyltransferases"/>
    <property type="match status" value="1"/>
</dbReference>
<dbReference type="RefSeq" id="WP_252446578.1">
    <property type="nucleotide sequence ID" value="NZ_JAGSOV010000106.1"/>
</dbReference>
<comment type="caution">
    <text evidence="2">The sequence shown here is derived from an EMBL/GenBank/DDBJ whole genome shotgun (WGS) entry which is preliminary data.</text>
</comment>
<evidence type="ECO:0000259" key="1">
    <source>
        <dbReference type="Pfam" id="PF08241"/>
    </source>
</evidence>
<keyword evidence="2" id="KW-0489">Methyltransferase</keyword>
<evidence type="ECO:0000313" key="2">
    <source>
        <dbReference type="EMBL" id="MCO1661065.1"/>
    </source>
</evidence>
<dbReference type="InterPro" id="IPR029063">
    <property type="entry name" value="SAM-dependent_MTases_sf"/>
</dbReference>
<gene>
    <name evidence="2" type="ORF">KDL28_39070</name>
</gene>
<reference evidence="2" key="1">
    <citation type="submission" date="2021-04" db="EMBL/GenBank/DDBJ databases">
        <title>Pseudonocardia sp. nov., isolated from sandy soil of mangrove forest.</title>
        <authorList>
            <person name="Zan Z."/>
            <person name="Huang R."/>
            <person name="Liu W."/>
        </authorList>
    </citation>
    <scope>NUCLEOTIDE SEQUENCE</scope>
    <source>
        <strain evidence="2">S2-4</strain>
    </source>
</reference>
<keyword evidence="2" id="KW-0808">Transferase</keyword>
<name>A0ABT1ADD2_9PSEU</name>
<dbReference type="GO" id="GO:0008168">
    <property type="term" value="F:methyltransferase activity"/>
    <property type="evidence" value="ECO:0007669"/>
    <property type="project" value="UniProtKB-KW"/>
</dbReference>
<organism evidence="2 3">
    <name type="scientific">Pseudonocardia humida</name>
    <dbReference type="NCBI Taxonomy" id="2800819"/>
    <lineage>
        <taxon>Bacteria</taxon>
        <taxon>Bacillati</taxon>
        <taxon>Actinomycetota</taxon>
        <taxon>Actinomycetes</taxon>
        <taxon>Pseudonocardiales</taxon>
        <taxon>Pseudonocardiaceae</taxon>
        <taxon>Pseudonocardia</taxon>
    </lineage>
</organism>
<dbReference type="Gene3D" id="3.40.50.150">
    <property type="entry name" value="Vaccinia Virus protein VP39"/>
    <property type="match status" value="1"/>
</dbReference>
<proteinExistence type="predicted"/>
<dbReference type="Proteomes" id="UP001165283">
    <property type="component" value="Unassembled WGS sequence"/>
</dbReference>
<protein>
    <submittedName>
        <fullName evidence="2">Methyltransferase domain-containing protein</fullName>
    </submittedName>
</protein>
<accession>A0ABT1ADD2</accession>
<evidence type="ECO:0000313" key="3">
    <source>
        <dbReference type="Proteomes" id="UP001165283"/>
    </source>
</evidence>
<feature type="domain" description="Methyltransferase type 11" evidence="1">
    <location>
        <begin position="106"/>
        <end position="171"/>
    </location>
</feature>
<sequence>MRRHRRRDVLISSRSLAEYRAMFGLSDADLTGAVLDCAAGGSSFVAELGPGADAVAVDPAYARPDVELAAALAGDTRRCADIAVEHADEFVWDWYRTPRRRDRMRAVAAARFLDDKAARPERYRAGSLPDLPFPDSGFDLVLCSHLLFTWADPLDLQWHANAVDELLRVARGEVRLYPLVRRGAGEAVPFLPALREHVRARGHRWSEEVVDFRFQRRAGVMARLVKGHLPAV</sequence>
<dbReference type="Pfam" id="PF08241">
    <property type="entry name" value="Methyltransf_11"/>
    <property type="match status" value="1"/>
</dbReference>
<keyword evidence="3" id="KW-1185">Reference proteome</keyword>